<dbReference type="CDD" id="cd04332">
    <property type="entry name" value="YbaK_like"/>
    <property type="match status" value="1"/>
</dbReference>
<evidence type="ECO:0000256" key="1">
    <source>
        <dbReference type="SAM" id="MobiDB-lite"/>
    </source>
</evidence>
<accession>A0A1F7U8F0</accession>
<protein>
    <recommendedName>
        <fullName evidence="2">YbaK/aminoacyl-tRNA synthetase-associated domain-containing protein</fullName>
    </recommendedName>
</protein>
<dbReference type="EMBL" id="MGEA01000016">
    <property type="protein sequence ID" value="OGL74542.1"/>
    <property type="molecule type" value="Genomic_DNA"/>
</dbReference>
<dbReference type="InterPro" id="IPR007214">
    <property type="entry name" value="YbaK/aa-tRNA-synth-assoc-dom"/>
</dbReference>
<dbReference type="SUPFAM" id="SSF55826">
    <property type="entry name" value="YbaK/ProRS associated domain"/>
    <property type="match status" value="1"/>
</dbReference>
<dbReference type="InterPro" id="IPR036754">
    <property type="entry name" value="YbaK/aa-tRNA-synt-asso_dom_sf"/>
</dbReference>
<dbReference type="PANTHER" id="PTHR30411:SF9">
    <property type="entry name" value="MULTIFUNCTIONAL SER_THR-TRNA DEACYLASE PROXP-Y"/>
    <property type="match status" value="1"/>
</dbReference>
<gene>
    <name evidence="3" type="ORF">A3C96_01255</name>
</gene>
<dbReference type="Gene3D" id="3.90.960.10">
    <property type="entry name" value="YbaK/aminoacyl-tRNA synthetase-associated domain"/>
    <property type="match status" value="1"/>
</dbReference>
<sequence>MTASKKILLHLGKKKVKFEVVPHKTVFTAYDLAQTLGEKLDKIAKTLLVHVQLPEMKKQGKQTYLVVVPATYYVDLQKVRKSLKATKAELAPEKVMAKFGLKPGALSPFGSLRGLGVVVDKALLRTKDVIVGAESFTEHLRMKMKDLVAIETPVIGVLGKKHKIKIQKKPVKKAKGRGSIRIKTRPGVPAKAGIHSKSKKMKKSNKK</sequence>
<dbReference type="Pfam" id="PF04073">
    <property type="entry name" value="tRNA_edit"/>
    <property type="match status" value="1"/>
</dbReference>
<evidence type="ECO:0000313" key="4">
    <source>
        <dbReference type="Proteomes" id="UP000177088"/>
    </source>
</evidence>
<feature type="region of interest" description="Disordered" evidence="1">
    <location>
        <begin position="183"/>
        <end position="207"/>
    </location>
</feature>
<evidence type="ECO:0000313" key="3">
    <source>
        <dbReference type="EMBL" id="OGL74542.1"/>
    </source>
</evidence>
<reference evidence="3 4" key="1">
    <citation type="journal article" date="2016" name="Nat. Commun.">
        <title>Thousands of microbial genomes shed light on interconnected biogeochemical processes in an aquifer system.</title>
        <authorList>
            <person name="Anantharaman K."/>
            <person name="Brown C.T."/>
            <person name="Hug L.A."/>
            <person name="Sharon I."/>
            <person name="Castelle C.J."/>
            <person name="Probst A.J."/>
            <person name="Thomas B.C."/>
            <person name="Singh A."/>
            <person name="Wilkins M.J."/>
            <person name="Karaoz U."/>
            <person name="Brodie E.L."/>
            <person name="Williams K.H."/>
            <person name="Hubbard S.S."/>
            <person name="Banfield J.F."/>
        </authorList>
    </citation>
    <scope>NUCLEOTIDE SEQUENCE [LARGE SCALE GENOMIC DNA]</scope>
</reference>
<comment type="caution">
    <text evidence="3">The sequence shown here is derived from an EMBL/GenBank/DDBJ whole genome shotgun (WGS) entry which is preliminary data.</text>
</comment>
<evidence type="ECO:0000259" key="2">
    <source>
        <dbReference type="Pfam" id="PF04073"/>
    </source>
</evidence>
<feature type="compositionally biased region" description="Basic residues" evidence="1">
    <location>
        <begin position="194"/>
        <end position="207"/>
    </location>
</feature>
<dbReference type="Proteomes" id="UP000177088">
    <property type="component" value="Unassembled WGS sequence"/>
</dbReference>
<organism evidence="3 4">
    <name type="scientific">Candidatus Uhrbacteria bacterium RIFCSPHIGHO2_02_FULL_60_10</name>
    <dbReference type="NCBI Taxonomy" id="1802392"/>
    <lineage>
        <taxon>Bacteria</taxon>
        <taxon>Candidatus Uhriibacteriota</taxon>
    </lineage>
</organism>
<dbReference type="AlphaFoldDB" id="A0A1F7U8F0"/>
<dbReference type="PANTHER" id="PTHR30411">
    <property type="entry name" value="CYTOPLASMIC PROTEIN"/>
    <property type="match status" value="1"/>
</dbReference>
<name>A0A1F7U8F0_9BACT</name>
<proteinExistence type="predicted"/>
<feature type="domain" description="YbaK/aminoacyl-tRNA synthetase-associated" evidence="2">
    <location>
        <begin position="23"/>
        <end position="148"/>
    </location>
</feature>
<dbReference type="GO" id="GO:0002161">
    <property type="term" value="F:aminoacyl-tRNA deacylase activity"/>
    <property type="evidence" value="ECO:0007669"/>
    <property type="project" value="InterPro"/>
</dbReference>